<evidence type="ECO:0000259" key="4">
    <source>
        <dbReference type="Pfam" id="PF13817"/>
    </source>
</evidence>
<dbReference type="InterPro" id="IPR024463">
    <property type="entry name" value="Transposase_TnpC_homeodom"/>
</dbReference>
<gene>
    <name evidence="5" type="ORF">SAMN05216262_1383</name>
</gene>
<dbReference type="PANTHER" id="PTHR33678">
    <property type="entry name" value="BLL1576 PROTEIN"/>
    <property type="match status" value="1"/>
</dbReference>
<dbReference type="InterPro" id="IPR052344">
    <property type="entry name" value="Transposase-related"/>
</dbReference>
<dbReference type="InterPro" id="IPR039552">
    <property type="entry name" value="IS66_C"/>
</dbReference>
<dbReference type="InterPro" id="IPR024474">
    <property type="entry name" value="Znf_dom_IS66"/>
</dbReference>
<reference evidence="6" key="1">
    <citation type="submission" date="2016-10" db="EMBL/GenBank/DDBJ databases">
        <authorList>
            <person name="Varghese N."/>
            <person name="Submissions S."/>
        </authorList>
    </citation>
    <scope>NUCLEOTIDE SEQUENCE [LARGE SCALE GENOMIC DNA]</scope>
    <source>
        <strain evidence="6">CGMCC 1.9127</strain>
    </source>
</reference>
<proteinExistence type="predicted"/>
<keyword evidence="6" id="KW-1185">Reference proteome</keyword>
<name>A0A1H7UBW7_9GAMM</name>
<sequence length="518" mass="57894">MPIYAIMHRMKTMASHLPNDPKQLQEIILQLQSTLAQQDTVIASLRHQLSVLKRARFGRSSEHLDKQIHQLELQLEELEMQTSVLPKLVAPATEDKATPRRRASLPAQLPREELRVEAACQCPACQGELTHIGDDVSEMLDVVPASYRVIRIVRPKFSCQHCDTLVQGQAPERVIKKGLASAALITQVIVDKYLDHQPLYRQAERMEREGIDVERSTLADWVGQTGALLTPLADAIGRHVKAGLHVHADDTTAPTLSPGKGRTQTGRYWTYVRDGRPWGDATAPAVWLQYSEDRKSIHPTAHLKGYKGSLQADAYAGYNELYQRQITQHGCWAHVRRKFYDITQTGPSPLADEAITVIQSLYVIEKQARGQPPDERQHIRAIHAKPILERFHTWLQTTLRTLSKGSPLSKAVHYALKQWEALVAYVDNGCAEIDNNSAERSLRPIALGRKNYLFAGSVAGGERAAVLYSILGTAKLNGINPNDYLTAVLKRIGNHPINRIDELLPWSIDLSTQPGDAI</sequence>
<evidence type="ECO:0000313" key="6">
    <source>
        <dbReference type="Proteomes" id="UP000199297"/>
    </source>
</evidence>
<feature type="domain" description="Transposase TnpC homeodomain" evidence="3">
    <location>
        <begin position="45"/>
        <end position="113"/>
    </location>
</feature>
<feature type="domain" description="Transposase IS66 C-terminal" evidence="4">
    <location>
        <begin position="469"/>
        <end position="506"/>
    </location>
</feature>
<dbReference type="Pfam" id="PF13817">
    <property type="entry name" value="DDE_Tnp_IS66_C"/>
    <property type="match status" value="1"/>
</dbReference>
<organism evidence="5 6">
    <name type="scientific">Colwellia chukchiensis</name>
    <dbReference type="NCBI Taxonomy" id="641665"/>
    <lineage>
        <taxon>Bacteria</taxon>
        <taxon>Pseudomonadati</taxon>
        <taxon>Pseudomonadota</taxon>
        <taxon>Gammaproteobacteria</taxon>
        <taxon>Alteromonadales</taxon>
        <taxon>Colwelliaceae</taxon>
        <taxon>Colwellia</taxon>
    </lineage>
</organism>
<evidence type="ECO:0000259" key="2">
    <source>
        <dbReference type="Pfam" id="PF13005"/>
    </source>
</evidence>
<feature type="domain" description="Transposase IS66 central" evidence="1">
    <location>
        <begin position="177"/>
        <end position="462"/>
    </location>
</feature>
<dbReference type="NCBIfam" id="NF033517">
    <property type="entry name" value="transpos_IS66"/>
    <property type="match status" value="1"/>
</dbReference>
<dbReference type="PANTHER" id="PTHR33678:SF1">
    <property type="entry name" value="BLL1576 PROTEIN"/>
    <property type="match status" value="1"/>
</dbReference>
<dbReference type="Pfam" id="PF03050">
    <property type="entry name" value="DDE_Tnp_IS66"/>
    <property type="match status" value="1"/>
</dbReference>
<evidence type="ECO:0000259" key="1">
    <source>
        <dbReference type="Pfam" id="PF03050"/>
    </source>
</evidence>
<protein>
    <submittedName>
        <fullName evidence="5">Transposase</fullName>
    </submittedName>
</protein>
<dbReference type="EMBL" id="FOBI01000038">
    <property type="protein sequence ID" value="SEL94503.1"/>
    <property type="molecule type" value="Genomic_DNA"/>
</dbReference>
<dbReference type="STRING" id="641665.GCA_002104455_02548"/>
<dbReference type="Proteomes" id="UP000199297">
    <property type="component" value="Unassembled WGS sequence"/>
</dbReference>
<dbReference type="Pfam" id="PF13005">
    <property type="entry name" value="zf-IS66"/>
    <property type="match status" value="1"/>
</dbReference>
<evidence type="ECO:0000259" key="3">
    <source>
        <dbReference type="Pfam" id="PF13007"/>
    </source>
</evidence>
<dbReference type="AlphaFoldDB" id="A0A1H7UBW7"/>
<feature type="domain" description="Transposase IS66 zinc-finger binding" evidence="2">
    <location>
        <begin position="120"/>
        <end position="163"/>
    </location>
</feature>
<evidence type="ECO:0000313" key="5">
    <source>
        <dbReference type="EMBL" id="SEL94503.1"/>
    </source>
</evidence>
<dbReference type="Pfam" id="PF13007">
    <property type="entry name" value="LZ_Tnp_IS66"/>
    <property type="match status" value="1"/>
</dbReference>
<dbReference type="InterPro" id="IPR004291">
    <property type="entry name" value="Transposase_IS66_central"/>
</dbReference>
<accession>A0A1H7UBW7</accession>